<proteinExistence type="predicted"/>
<dbReference type="OrthoDB" id="1405746at2"/>
<evidence type="ECO:0000256" key="4">
    <source>
        <dbReference type="ARBA" id="ARBA00022729"/>
    </source>
</evidence>
<dbReference type="PROSITE" id="PS51257">
    <property type="entry name" value="PROKAR_LIPOPROTEIN"/>
    <property type="match status" value="1"/>
</dbReference>
<organism evidence="8 9">
    <name type="scientific">Dokdonia pacifica</name>
    <dbReference type="NCBI Taxonomy" id="1627892"/>
    <lineage>
        <taxon>Bacteria</taxon>
        <taxon>Pseudomonadati</taxon>
        <taxon>Bacteroidota</taxon>
        <taxon>Flavobacteriia</taxon>
        <taxon>Flavobacteriales</taxon>
        <taxon>Flavobacteriaceae</taxon>
        <taxon>Dokdonia</taxon>
    </lineage>
</organism>
<evidence type="ECO:0000256" key="1">
    <source>
        <dbReference type="ARBA" id="ARBA00004191"/>
    </source>
</evidence>
<sequence length="290" mass="30891">MKKILYIFSFIFLFTIACSSDDSEETPMGENPMEDTNPNNDDDQQNTFSCSTGNILITQDDVIAFGNLGCNFVPSLLIGDLNNTNSNINDISALSSLTDVGVLAIGNTTNLTNLNGLQNITEIDILIIRENTALENINALSSLIEVTGNIQIFDNDNLTNLEGLNSLELVINGLDIANNDGLTSIDGLDSFTQAFGGVRIIDNSNLQNVDGLSNLIHIDEGVAPNSASLPNDDDMVISSNPMLNDLCGITALIEADSDPNTSQGISGMYIVSGNAFNPSENDILNGDCSN</sequence>
<feature type="signal peptide" evidence="7">
    <location>
        <begin position="1"/>
        <end position="19"/>
    </location>
</feature>
<dbReference type="EMBL" id="FZNY01000007">
    <property type="protein sequence ID" value="SNS18870.1"/>
    <property type="molecule type" value="Genomic_DNA"/>
</dbReference>
<dbReference type="AlphaFoldDB" id="A0A239CFI4"/>
<dbReference type="Gene3D" id="3.80.20.20">
    <property type="entry name" value="Receptor L-domain"/>
    <property type="match status" value="1"/>
</dbReference>
<evidence type="ECO:0000256" key="2">
    <source>
        <dbReference type="ARBA" id="ARBA00022512"/>
    </source>
</evidence>
<protein>
    <recommendedName>
        <fullName evidence="10">Receptor L domain-containing protein</fullName>
    </recommendedName>
</protein>
<reference evidence="8 9" key="1">
    <citation type="submission" date="2017-06" db="EMBL/GenBank/DDBJ databases">
        <authorList>
            <person name="Kim H.J."/>
            <person name="Triplett B.A."/>
        </authorList>
    </citation>
    <scope>NUCLEOTIDE SEQUENCE [LARGE SCALE GENOMIC DNA]</scope>
    <source>
        <strain evidence="8 9">DSM 25597</strain>
    </source>
</reference>
<keyword evidence="4 7" id="KW-0732">Signal</keyword>
<dbReference type="InterPro" id="IPR051648">
    <property type="entry name" value="CWI-Assembly_Regulator"/>
</dbReference>
<accession>A0A239CFI4</accession>
<dbReference type="Proteomes" id="UP000198379">
    <property type="component" value="Unassembled WGS sequence"/>
</dbReference>
<gene>
    <name evidence="8" type="ORF">SAMN06265376_107300</name>
</gene>
<keyword evidence="5" id="KW-0325">Glycoprotein</keyword>
<evidence type="ECO:0000256" key="6">
    <source>
        <dbReference type="SAM" id="MobiDB-lite"/>
    </source>
</evidence>
<dbReference type="PANTHER" id="PTHR31018">
    <property type="entry name" value="SPORULATION-SPECIFIC PROTEIN-RELATED"/>
    <property type="match status" value="1"/>
</dbReference>
<evidence type="ECO:0000256" key="3">
    <source>
        <dbReference type="ARBA" id="ARBA00022525"/>
    </source>
</evidence>
<evidence type="ECO:0000313" key="8">
    <source>
        <dbReference type="EMBL" id="SNS18870.1"/>
    </source>
</evidence>
<dbReference type="PANTHER" id="PTHR31018:SF3">
    <property type="entry name" value="RECEPTOR PROTEIN-TYROSINE KINASE"/>
    <property type="match status" value="1"/>
</dbReference>
<name>A0A239CFI4_9FLAO</name>
<comment type="subcellular location">
    <subcellularLocation>
        <location evidence="1">Secreted</location>
        <location evidence="1">Cell wall</location>
    </subcellularLocation>
</comment>
<feature type="region of interest" description="Disordered" evidence="6">
    <location>
        <begin position="23"/>
        <end position="45"/>
    </location>
</feature>
<dbReference type="RefSeq" id="WP_089373291.1">
    <property type="nucleotide sequence ID" value="NZ_FZNY01000007.1"/>
</dbReference>
<dbReference type="GO" id="GO:0030313">
    <property type="term" value="C:cell envelope"/>
    <property type="evidence" value="ECO:0007669"/>
    <property type="project" value="UniProtKB-SubCell"/>
</dbReference>
<dbReference type="SUPFAM" id="SSF52058">
    <property type="entry name" value="L domain-like"/>
    <property type="match status" value="1"/>
</dbReference>
<evidence type="ECO:0000313" key="9">
    <source>
        <dbReference type="Proteomes" id="UP000198379"/>
    </source>
</evidence>
<keyword evidence="3" id="KW-0964">Secreted</keyword>
<keyword evidence="2" id="KW-0134">Cell wall</keyword>
<evidence type="ECO:0000256" key="7">
    <source>
        <dbReference type="SAM" id="SignalP"/>
    </source>
</evidence>
<keyword evidence="9" id="KW-1185">Reference proteome</keyword>
<evidence type="ECO:0008006" key="10">
    <source>
        <dbReference type="Google" id="ProtNLM"/>
    </source>
</evidence>
<dbReference type="InterPro" id="IPR036941">
    <property type="entry name" value="Rcpt_L-dom_sf"/>
</dbReference>
<feature type="chain" id="PRO_5013235202" description="Receptor L domain-containing protein" evidence="7">
    <location>
        <begin position="20"/>
        <end position="290"/>
    </location>
</feature>
<evidence type="ECO:0000256" key="5">
    <source>
        <dbReference type="ARBA" id="ARBA00023180"/>
    </source>
</evidence>